<feature type="coiled-coil region" evidence="4">
    <location>
        <begin position="277"/>
        <end position="311"/>
    </location>
</feature>
<dbReference type="Proteomes" id="UP000472277">
    <property type="component" value="Chromosome 20"/>
</dbReference>
<keyword evidence="7" id="KW-1185">Reference proteome</keyword>
<dbReference type="FunFam" id="2.60.40.10:FF:000425">
    <property type="entry name" value="Myosin light chain kinase"/>
    <property type="match status" value="1"/>
</dbReference>
<dbReference type="InterPro" id="IPR013783">
    <property type="entry name" value="Ig-like_fold"/>
</dbReference>
<evidence type="ECO:0000313" key="6">
    <source>
        <dbReference type="Ensembl" id="ENSSTUP00000114796.1"/>
    </source>
</evidence>
<dbReference type="InParanoid" id="A0A674F2L3"/>
<organism evidence="6 7">
    <name type="scientific">Salmo trutta</name>
    <name type="common">Brown trout</name>
    <dbReference type="NCBI Taxonomy" id="8032"/>
    <lineage>
        <taxon>Eukaryota</taxon>
        <taxon>Metazoa</taxon>
        <taxon>Chordata</taxon>
        <taxon>Craniata</taxon>
        <taxon>Vertebrata</taxon>
        <taxon>Euteleostomi</taxon>
        <taxon>Actinopterygii</taxon>
        <taxon>Neopterygii</taxon>
        <taxon>Teleostei</taxon>
        <taxon>Protacanthopterygii</taxon>
        <taxon>Salmoniformes</taxon>
        <taxon>Salmonidae</taxon>
        <taxon>Salmoninae</taxon>
        <taxon>Salmo</taxon>
    </lineage>
</organism>
<dbReference type="SMART" id="SM00409">
    <property type="entry name" value="IG"/>
    <property type="match status" value="1"/>
</dbReference>
<sequence length="1578" mass="178820">MSNESDTKGQPAATTTISTIAVQAGDSQIIVTVFKCEALVQLQLTEANPNLLEIGSNQDETKKLLHEHEQLQIKLKKHEAGVWALLEEADRTAEKEDEVEVYEAMAVSLSDAWRTLISLLEKRRSLLHLASEFFDRALEFAIRIDEAEEFQSREQELADAECLKELLMKHSVMKRGLLEKSMLVLNKSRDLLDFLREFQTEDGLQRSEALRGADSSYGRVESLMEILQDRRRQVDQHMKQQLLDLEVILNIYQWDRQEQEVSHTLSGNVYLRSIHNLGSALTENEELLQEYKEFEEKAKDWSVLVEKLLAQASELLVGEAEGCAEAEMGHVSERSVALKALHKHFWNLMMGRLAQLQESNSFFSSANTAFEVLGTVESKLKGLKTQTLWLPELAKKHEDLLRSIKESATDPLQRGHLIIQKAKPQSTQVEGVKRMLEYVRDRVDALSQECHAHQALAAKRQQLVSQCEDLIDKVNQIKSIFICHIHMPGSLLSQSEDMLNKHLELSSQTEVESGIAAVDSLNLIQITLGCPEATEFSNKASLLEDELKTVTRNITSRIENIQPYVGFLRIAEEVEEQMQSLHESYNRKQEEEENEESLVTSEIADAKWQSMLERFLTMLDLGNNYINYSNMVSENLNLNVRAAIGVVEKIMEEMNKKKVDLSDLWTSWQLHVSQVKSVKKQWKKYKEQLKQTVHDLNSVEEVLVPTSKVDLGSDLQTVSKLLENFNLAKPHFLQLNAEVEYMVKTSELLALKGIPIKEKSEKVTEMLHLHQRVKDKIKEYESVLNMAVKFHQIYDEVTTHRLRLDKLLMLEPVTGFSETSQAKIQLVQHQDRHSHVRHLYKLAISLGGDISNTHDSGFSVQRLQERLERLERSCVNWSAEANRCEESLTSNVYYCVFKEEITELRKSFKDLKKKFNNLKFNYMKKNDKSRNLKAVKNQIQQIEIYVEKSCIFFKVTSSTEKHLIGSSPREIEDAVNELQRQLGDFDKTVEEYKQNLDMSVKLQQAMDEYNFWCDDASATIVRVGKYSSQCKTREAVSTLYKQFEKFVWPTVPQQEERISQITELAVRLHGAEEGNKYTVKTVTRHNEIVESIKELSNGLMDLEAKLQELCSETSRVETITSRLTMERKEQLSTSFSCTHTFNLSCSPLERDRKVHALNQARIKSLVTPPPTIPPPPAFASAPSFSDIQRVFQKKERQGPLFPQDASLLLPPAGVLTEGNLQRHNLMTEESLSNDEYECTSPDDISLPPLSETPESNIVLSENDMDLDGLCLSSQSHTIHINQYSHQLHSTHNDYSNSQSQQRIREQTVSCPSPTGGLNTKFRAESSSFVHSPLTVPAPSLVSNTLSNILKSRGIPNLPNADLPNLPPVGPLGLNECHQTVYSVHESSVTETQENVSLNMHGTPSPLTTTTVTLTDQGQDPDLCNPTAIREEIRLPGTSRSMGSTLAGQGPPHFSKLLSSPTVMEGSPVTLEVEVTGFPEPTLTWFKNGEKLTNDEHIELSQKEGKHALFIQKVTETDAGLYVCRAVNSSGTLSSSAALQVNASNNRCPDPNCPLLKLNWHTCFGTLCFLLYLLYLLLL</sequence>
<protein>
    <submittedName>
        <fullName evidence="6">Coiled-coil domain-containing protein 141-like</fullName>
    </submittedName>
</protein>
<evidence type="ECO:0000256" key="2">
    <source>
        <dbReference type="ARBA" id="ARBA00022490"/>
    </source>
</evidence>
<evidence type="ECO:0000256" key="3">
    <source>
        <dbReference type="ARBA" id="ARBA00023319"/>
    </source>
</evidence>
<dbReference type="InterPro" id="IPR036179">
    <property type="entry name" value="Ig-like_dom_sf"/>
</dbReference>
<dbReference type="InterPro" id="IPR003599">
    <property type="entry name" value="Ig_sub"/>
</dbReference>
<dbReference type="OMA" id="DAKAKPC"/>
<reference evidence="6" key="1">
    <citation type="submission" date="2025-08" db="UniProtKB">
        <authorList>
            <consortium name="Ensembl"/>
        </authorList>
    </citation>
    <scope>IDENTIFICATION</scope>
</reference>
<gene>
    <name evidence="6" type="primary">LOC115155653</name>
</gene>
<dbReference type="PANTHER" id="PTHR42757:SF44">
    <property type="entry name" value="COILED-COIL DOMAIN-CONTAINING PROTEIN 141"/>
    <property type="match status" value="1"/>
</dbReference>
<dbReference type="SMART" id="SM00408">
    <property type="entry name" value="IGc2"/>
    <property type="match status" value="1"/>
</dbReference>
<proteinExistence type="predicted"/>
<accession>A0A674F2L3</accession>
<evidence type="ECO:0000259" key="5">
    <source>
        <dbReference type="PROSITE" id="PS50835"/>
    </source>
</evidence>
<dbReference type="PANTHER" id="PTHR42757">
    <property type="entry name" value="IGLON FAMILY OF IMMUNOGLOBULIN SUPERFAMILY-RELATED"/>
    <property type="match status" value="1"/>
</dbReference>
<dbReference type="InterPro" id="IPR007110">
    <property type="entry name" value="Ig-like_dom"/>
</dbReference>
<evidence type="ECO:0000313" key="7">
    <source>
        <dbReference type="Proteomes" id="UP000472277"/>
    </source>
</evidence>
<dbReference type="Pfam" id="PF07679">
    <property type="entry name" value="I-set"/>
    <property type="match status" value="1"/>
</dbReference>
<dbReference type="GO" id="GO:0005737">
    <property type="term" value="C:cytoplasm"/>
    <property type="evidence" value="ECO:0007669"/>
    <property type="project" value="UniProtKB-SubCell"/>
</dbReference>
<dbReference type="InterPro" id="IPR003598">
    <property type="entry name" value="Ig_sub2"/>
</dbReference>
<dbReference type="Pfam" id="PF25101">
    <property type="entry name" value="Spectrin_7"/>
    <property type="match status" value="1"/>
</dbReference>
<feature type="domain" description="Ig-like" evidence="5">
    <location>
        <begin position="1451"/>
        <end position="1539"/>
    </location>
</feature>
<dbReference type="SUPFAM" id="SSF48726">
    <property type="entry name" value="Immunoglobulin"/>
    <property type="match status" value="1"/>
</dbReference>
<evidence type="ECO:0000256" key="1">
    <source>
        <dbReference type="ARBA" id="ARBA00004496"/>
    </source>
</evidence>
<name>A0A674F2L3_SALTR</name>
<dbReference type="Gene3D" id="1.20.58.60">
    <property type="match status" value="3"/>
</dbReference>
<keyword evidence="3" id="KW-0393">Immunoglobulin domain</keyword>
<dbReference type="InterPro" id="IPR058157">
    <property type="entry name" value="Spectrin_met"/>
</dbReference>
<dbReference type="InterPro" id="IPR050876">
    <property type="entry name" value="IgLON_domain"/>
</dbReference>
<comment type="subcellular location">
    <subcellularLocation>
        <location evidence="1">Cytoplasm</location>
    </subcellularLocation>
</comment>
<evidence type="ECO:0000256" key="4">
    <source>
        <dbReference type="SAM" id="Coils"/>
    </source>
</evidence>
<dbReference type="GeneTree" id="ENSGT00940000164697"/>
<dbReference type="PROSITE" id="PS50835">
    <property type="entry name" value="IG_LIKE"/>
    <property type="match status" value="1"/>
</dbReference>
<reference evidence="6" key="2">
    <citation type="submission" date="2025-09" db="UniProtKB">
        <authorList>
            <consortium name="Ensembl"/>
        </authorList>
    </citation>
    <scope>IDENTIFICATION</scope>
</reference>
<dbReference type="InterPro" id="IPR013098">
    <property type="entry name" value="Ig_I-set"/>
</dbReference>
<keyword evidence="4" id="KW-0175">Coiled coil</keyword>
<dbReference type="Gene3D" id="2.60.40.10">
    <property type="entry name" value="Immunoglobulins"/>
    <property type="match status" value="1"/>
</dbReference>
<feature type="coiled-coil region" evidence="4">
    <location>
        <begin position="860"/>
        <end position="887"/>
    </location>
</feature>
<dbReference type="SUPFAM" id="SSF46966">
    <property type="entry name" value="Spectrin repeat"/>
    <property type="match status" value="1"/>
</dbReference>
<keyword evidence="2" id="KW-0963">Cytoplasm</keyword>
<dbReference type="Ensembl" id="ENSSTUT00000122836.1">
    <property type="protein sequence ID" value="ENSSTUP00000114796.1"/>
    <property type="gene ID" value="ENSSTUG00000050610.1"/>
</dbReference>